<dbReference type="PANTHER" id="PTHR36369:SF1">
    <property type="entry name" value="TRANSMEMBRANE PROTEIN"/>
    <property type="match status" value="1"/>
</dbReference>
<keyword evidence="3" id="KW-1185">Reference proteome</keyword>
<gene>
    <name evidence="2" type="ORF">LITE_LOCUS5545</name>
</gene>
<evidence type="ECO:0000313" key="2">
    <source>
        <dbReference type="EMBL" id="CAI0387639.1"/>
    </source>
</evidence>
<organism evidence="2 3">
    <name type="scientific">Linum tenue</name>
    <dbReference type="NCBI Taxonomy" id="586396"/>
    <lineage>
        <taxon>Eukaryota</taxon>
        <taxon>Viridiplantae</taxon>
        <taxon>Streptophyta</taxon>
        <taxon>Embryophyta</taxon>
        <taxon>Tracheophyta</taxon>
        <taxon>Spermatophyta</taxon>
        <taxon>Magnoliopsida</taxon>
        <taxon>eudicotyledons</taxon>
        <taxon>Gunneridae</taxon>
        <taxon>Pentapetalae</taxon>
        <taxon>rosids</taxon>
        <taxon>fabids</taxon>
        <taxon>Malpighiales</taxon>
        <taxon>Linaceae</taxon>
        <taxon>Linum</taxon>
    </lineage>
</organism>
<proteinExistence type="predicted"/>
<evidence type="ECO:0000313" key="3">
    <source>
        <dbReference type="Proteomes" id="UP001154282"/>
    </source>
</evidence>
<comment type="caution">
    <text evidence="2">The sequence shown here is derived from an EMBL/GenBank/DDBJ whole genome shotgun (WGS) entry which is preliminary data.</text>
</comment>
<protein>
    <submittedName>
        <fullName evidence="2">Uncharacterized protein</fullName>
    </submittedName>
</protein>
<dbReference type="AlphaFoldDB" id="A0AAV0HT50"/>
<accession>A0AAV0HT50</accession>
<name>A0AAV0HT50_9ROSI</name>
<dbReference type="EMBL" id="CAMGYJ010000002">
    <property type="protein sequence ID" value="CAI0387639.1"/>
    <property type="molecule type" value="Genomic_DNA"/>
</dbReference>
<sequence>MNAVDSALDPLVFDYISCSVSDILNNLWTWVAVLTAAVSFWRIRTAAATGEAAPSTPPRNSSSSSILRLTLHVPAPAFVLRRKTSSAAPVPDEVQTEAPVSTPKTPASSPIVCDDDDVVTKGKFVAYYREEVEVEEEEVVGGGDNGGDGSGWWETELRAWLGRGELGWYKYQDLTAINGNVVRLWDGGRSGDGESYDGSSKCNPRCCLVW</sequence>
<dbReference type="Proteomes" id="UP001154282">
    <property type="component" value="Unassembled WGS sequence"/>
</dbReference>
<reference evidence="2" key="1">
    <citation type="submission" date="2022-08" db="EMBL/GenBank/DDBJ databases">
        <authorList>
            <person name="Gutierrez-Valencia J."/>
        </authorList>
    </citation>
    <scope>NUCLEOTIDE SEQUENCE</scope>
</reference>
<dbReference type="PANTHER" id="PTHR36369">
    <property type="entry name" value="TRANSMEMBRANE PROTEIN"/>
    <property type="match status" value="1"/>
</dbReference>
<evidence type="ECO:0000256" key="1">
    <source>
        <dbReference type="SAM" id="MobiDB-lite"/>
    </source>
</evidence>
<feature type="region of interest" description="Disordered" evidence="1">
    <location>
        <begin position="88"/>
        <end position="112"/>
    </location>
</feature>
<feature type="compositionally biased region" description="Polar residues" evidence="1">
    <location>
        <begin position="98"/>
        <end position="108"/>
    </location>
</feature>